<sequence>MGTTMPRYFFHLRSKDHFIWDQEGVDLPDATTAQGSADKMAAELRGGLLHESKHGCCWTVAVTNEGDQLIHVTAL</sequence>
<dbReference type="InterPro" id="IPR054189">
    <property type="entry name" value="DUF6894"/>
</dbReference>
<dbReference type="Pfam" id="PF21834">
    <property type="entry name" value="DUF6894"/>
    <property type="match status" value="1"/>
</dbReference>
<comment type="caution">
    <text evidence="2">The sequence shown here is derived from an EMBL/GenBank/DDBJ whole genome shotgun (WGS) entry which is preliminary data.</text>
</comment>
<evidence type="ECO:0000259" key="1">
    <source>
        <dbReference type="Pfam" id="PF21834"/>
    </source>
</evidence>
<accession>A0A0H1RKJ9</accession>
<proteinExistence type="predicted"/>
<gene>
    <name evidence="2" type="ORF">AA309_10145</name>
</gene>
<keyword evidence="3" id="KW-1185">Reference proteome</keyword>
<organism evidence="2 3">
    <name type="scientific">Microvirga vignae</name>
    <dbReference type="NCBI Taxonomy" id="1225564"/>
    <lineage>
        <taxon>Bacteria</taxon>
        <taxon>Pseudomonadati</taxon>
        <taxon>Pseudomonadota</taxon>
        <taxon>Alphaproteobacteria</taxon>
        <taxon>Hyphomicrobiales</taxon>
        <taxon>Methylobacteriaceae</taxon>
        <taxon>Microvirga</taxon>
    </lineage>
</organism>
<dbReference type="EMBL" id="LCYG01000022">
    <property type="protein sequence ID" value="KLK93152.1"/>
    <property type="molecule type" value="Genomic_DNA"/>
</dbReference>
<dbReference type="PATRIC" id="fig|1225564.3.peg.2680"/>
<evidence type="ECO:0000313" key="2">
    <source>
        <dbReference type="EMBL" id="KLK93152.1"/>
    </source>
</evidence>
<protein>
    <recommendedName>
        <fullName evidence="1">DUF6894 domain-containing protein</fullName>
    </recommendedName>
</protein>
<evidence type="ECO:0000313" key="3">
    <source>
        <dbReference type="Proteomes" id="UP000035489"/>
    </source>
</evidence>
<name>A0A0H1RKJ9_9HYPH</name>
<dbReference type="AlphaFoldDB" id="A0A0H1RKJ9"/>
<dbReference type="Proteomes" id="UP000035489">
    <property type="component" value="Unassembled WGS sequence"/>
</dbReference>
<reference evidence="2 3" key="1">
    <citation type="submission" date="2015-05" db="EMBL/GenBank/DDBJ databases">
        <title>Draft genome sequence of Microvirga vignae strain BR3299, a novel nitrogen fixing bacteria isolated from Brazil semi-aired region.</title>
        <authorList>
            <person name="Zilli J.E."/>
            <person name="Passos S.R."/>
            <person name="Leite J."/>
            <person name="Baldani J.I."/>
            <person name="Xavier G.R."/>
            <person name="Rumjaneck N.G."/>
            <person name="Simoes-Araujo J.L."/>
        </authorList>
    </citation>
    <scope>NUCLEOTIDE SEQUENCE [LARGE SCALE GENOMIC DNA]</scope>
    <source>
        <strain evidence="2 3">BR3299</strain>
    </source>
</reference>
<feature type="domain" description="DUF6894" evidence="1">
    <location>
        <begin position="7"/>
        <end position="72"/>
    </location>
</feature>